<dbReference type="OMA" id="FWEKHLW"/>
<protein>
    <submittedName>
        <fullName evidence="7">Uncharacterized protein</fullName>
    </submittedName>
</protein>
<keyword evidence="5" id="KW-0949">S-adenosyl-L-methionine</keyword>
<dbReference type="NCBIfam" id="TIGR00138">
    <property type="entry name" value="rsmG_gidB"/>
    <property type="match status" value="1"/>
</dbReference>
<dbReference type="PANTHER" id="PTHR31760">
    <property type="entry name" value="S-ADENOSYL-L-METHIONINE-DEPENDENT METHYLTRANSFERASES SUPERFAMILY PROTEIN"/>
    <property type="match status" value="1"/>
</dbReference>
<feature type="region of interest" description="Disordered" evidence="6">
    <location>
        <begin position="294"/>
        <end position="320"/>
    </location>
</feature>
<dbReference type="Proteomes" id="UP000002009">
    <property type="component" value="Chromosome 7"/>
</dbReference>
<dbReference type="SUPFAM" id="SSF53335">
    <property type="entry name" value="S-adenosyl-L-methionine-dependent methyltransferases"/>
    <property type="match status" value="1"/>
</dbReference>
<dbReference type="PANTHER" id="PTHR31760:SF0">
    <property type="entry name" value="S-ADENOSYL-L-METHIONINE-DEPENDENT METHYLTRANSFERASES SUPERFAMILY PROTEIN"/>
    <property type="match status" value="1"/>
</dbReference>
<feature type="compositionally biased region" description="Basic residues" evidence="6">
    <location>
        <begin position="51"/>
        <end position="67"/>
    </location>
</feature>
<dbReference type="HAMAP" id="MF_00074">
    <property type="entry name" value="16SrRNA_methyltr_G"/>
    <property type="match status" value="1"/>
</dbReference>
<evidence type="ECO:0000313" key="7">
    <source>
        <dbReference type="EMBL" id="ACO64948.1"/>
    </source>
</evidence>
<accession>C1EB08</accession>
<feature type="region of interest" description="Disordered" evidence="6">
    <location>
        <begin position="31"/>
        <end position="71"/>
    </location>
</feature>
<evidence type="ECO:0000256" key="4">
    <source>
        <dbReference type="ARBA" id="ARBA00022679"/>
    </source>
</evidence>
<feature type="compositionally biased region" description="Basic and acidic residues" evidence="6">
    <location>
        <begin position="299"/>
        <end position="309"/>
    </location>
</feature>
<dbReference type="OrthoDB" id="784548at2759"/>
<dbReference type="AlphaFoldDB" id="C1EB08"/>
<evidence type="ECO:0000313" key="8">
    <source>
        <dbReference type="Proteomes" id="UP000002009"/>
    </source>
</evidence>
<dbReference type="GO" id="GO:0070043">
    <property type="term" value="F:rRNA (guanine-N7-)-methyltransferase activity"/>
    <property type="evidence" value="ECO:0007669"/>
    <property type="project" value="TreeGrafter"/>
</dbReference>
<dbReference type="InParanoid" id="C1EB08"/>
<keyword evidence="1" id="KW-0963">Cytoplasm</keyword>
<evidence type="ECO:0000256" key="5">
    <source>
        <dbReference type="ARBA" id="ARBA00022691"/>
    </source>
</evidence>
<evidence type="ECO:0000256" key="1">
    <source>
        <dbReference type="ARBA" id="ARBA00022490"/>
    </source>
</evidence>
<sequence length="320" mass="33662">MSCLAKLAAAPGAGRRAHELVAAALRRVGSASASTSSPAVPRGRIAGGRHESHHRRRPHPQQRRRLARTSAAADVDTDAILDSYLDDAQMDQVRTFATTLLEKNKVMNLTGALTVDEVLGRHVADSLALIPAIERALDAGASSRNPGAKIRVMDVGSGAGFPGMALAIARPTWEVTLLDTLQKRTSFLADAAAECGADNVRTLWSRAEDAGKVGNEHREAYDVVTARAVAELRVLAELCVPLVRVGGAFVAMKNSLASTAGETSAAAGAIETLGGTPFVANEVQSVGPDGELRTAVVSVKERATPDKYPRRAGMPNKRPL</sequence>
<evidence type="ECO:0000256" key="3">
    <source>
        <dbReference type="ARBA" id="ARBA00022603"/>
    </source>
</evidence>
<gene>
    <name evidence="7" type="ORF">MICPUN_101599</name>
</gene>
<keyword evidence="4" id="KW-0808">Transferase</keyword>
<evidence type="ECO:0000256" key="6">
    <source>
        <dbReference type="SAM" id="MobiDB-lite"/>
    </source>
</evidence>
<organism evidence="7 8">
    <name type="scientific">Micromonas commoda (strain RCC299 / NOUM17 / CCMP2709)</name>
    <name type="common">Picoplanktonic green alga</name>
    <dbReference type="NCBI Taxonomy" id="296587"/>
    <lineage>
        <taxon>Eukaryota</taxon>
        <taxon>Viridiplantae</taxon>
        <taxon>Chlorophyta</taxon>
        <taxon>Mamiellophyceae</taxon>
        <taxon>Mamiellales</taxon>
        <taxon>Mamiellaceae</taxon>
        <taxon>Micromonas</taxon>
    </lineage>
</organism>
<dbReference type="eggNOG" id="ENOG502QR3G">
    <property type="taxonomic scope" value="Eukaryota"/>
</dbReference>
<dbReference type="Gene3D" id="3.40.50.150">
    <property type="entry name" value="Vaccinia Virus protein VP39"/>
    <property type="match status" value="1"/>
</dbReference>
<dbReference type="CDD" id="cd02440">
    <property type="entry name" value="AdoMet_MTases"/>
    <property type="match status" value="1"/>
</dbReference>
<dbReference type="InterPro" id="IPR029063">
    <property type="entry name" value="SAM-dependent_MTases_sf"/>
</dbReference>
<keyword evidence="8" id="KW-1185">Reference proteome</keyword>
<name>C1EB08_MICCC</name>
<dbReference type="STRING" id="296587.C1EB08"/>
<dbReference type="FunFam" id="3.40.50.150:FF:000041">
    <property type="entry name" value="Ribosomal RNA small subunit methyltransferase G"/>
    <property type="match status" value="1"/>
</dbReference>
<dbReference type="RefSeq" id="XP_002503690.1">
    <property type="nucleotide sequence ID" value="XM_002503644.1"/>
</dbReference>
<dbReference type="FunCoup" id="C1EB08">
    <property type="interactions" value="141"/>
</dbReference>
<keyword evidence="2" id="KW-0698">rRNA processing</keyword>
<reference evidence="7 8" key="1">
    <citation type="journal article" date="2009" name="Science">
        <title>Green evolution and dynamic adaptations revealed by genomes of the marine picoeukaryotes Micromonas.</title>
        <authorList>
            <person name="Worden A.Z."/>
            <person name="Lee J.H."/>
            <person name="Mock T."/>
            <person name="Rouze P."/>
            <person name="Simmons M.P."/>
            <person name="Aerts A.L."/>
            <person name="Allen A.E."/>
            <person name="Cuvelier M.L."/>
            <person name="Derelle E."/>
            <person name="Everett M.V."/>
            <person name="Foulon E."/>
            <person name="Grimwood J."/>
            <person name="Gundlach H."/>
            <person name="Henrissat B."/>
            <person name="Napoli C."/>
            <person name="McDonald S.M."/>
            <person name="Parker M.S."/>
            <person name="Rombauts S."/>
            <person name="Salamov A."/>
            <person name="Von Dassow P."/>
            <person name="Badger J.H."/>
            <person name="Coutinho P.M."/>
            <person name="Demir E."/>
            <person name="Dubchak I."/>
            <person name="Gentemann C."/>
            <person name="Eikrem W."/>
            <person name="Gready J.E."/>
            <person name="John U."/>
            <person name="Lanier W."/>
            <person name="Lindquist E.A."/>
            <person name="Lucas S."/>
            <person name="Mayer K.F."/>
            <person name="Moreau H."/>
            <person name="Not F."/>
            <person name="Otillar R."/>
            <person name="Panaud O."/>
            <person name="Pangilinan J."/>
            <person name="Paulsen I."/>
            <person name="Piegu B."/>
            <person name="Poliakov A."/>
            <person name="Robbens S."/>
            <person name="Schmutz J."/>
            <person name="Toulza E."/>
            <person name="Wyss T."/>
            <person name="Zelensky A."/>
            <person name="Zhou K."/>
            <person name="Armbrust E.V."/>
            <person name="Bhattacharya D."/>
            <person name="Goodenough U.W."/>
            <person name="Van de Peer Y."/>
            <person name="Grigoriev I.V."/>
        </authorList>
    </citation>
    <scope>NUCLEOTIDE SEQUENCE [LARGE SCALE GENOMIC DNA]</scope>
    <source>
        <strain evidence="8">RCC299 / NOUM17</strain>
    </source>
</reference>
<proteinExistence type="inferred from homology"/>
<dbReference type="Pfam" id="PF02527">
    <property type="entry name" value="GidB"/>
    <property type="match status" value="1"/>
</dbReference>
<dbReference type="InterPro" id="IPR003682">
    <property type="entry name" value="rRNA_ssu_MeTfrase_G"/>
</dbReference>
<dbReference type="EMBL" id="CP001328">
    <property type="protein sequence ID" value="ACO64948.1"/>
    <property type="molecule type" value="Genomic_DNA"/>
</dbReference>
<evidence type="ECO:0000256" key="2">
    <source>
        <dbReference type="ARBA" id="ARBA00022552"/>
    </source>
</evidence>
<dbReference type="GO" id="GO:0005829">
    <property type="term" value="C:cytosol"/>
    <property type="evidence" value="ECO:0007669"/>
    <property type="project" value="TreeGrafter"/>
</dbReference>
<keyword evidence="3" id="KW-0489">Methyltransferase</keyword>
<dbReference type="KEGG" id="mis:MICPUN_101599"/>
<dbReference type="GeneID" id="8245333"/>